<accession>D4BJV1</accession>
<dbReference type="HOGENOM" id="CLU_2823341_0_0_6"/>
<dbReference type="AlphaFoldDB" id="D4BJV1"/>
<gene>
    <name evidence="1" type="ORF">CIT292_10945</name>
</gene>
<name>D4BJV1_9ENTR</name>
<reference evidence="1 2" key="1">
    <citation type="submission" date="2010-02" db="EMBL/GenBank/DDBJ databases">
        <authorList>
            <person name="Weinstock G."/>
            <person name="Sodergren E."/>
            <person name="Clifton S."/>
            <person name="Fulton L."/>
            <person name="Fulton B."/>
            <person name="Courtney L."/>
            <person name="Fronick C."/>
            <person name="Harrison M."/>
            <person name="Strong C."/>
            <person name="Farmer C."/>
            <person name="Delahaunty K."/>
            <person name="Markovic C."/>
            <person name="Hall O."/>
            <person name="Minx P."/>
            <person name="Tomlinson C."/>
            <person name="Mitreva M."/>
            <person name="Nelson J."/>
            <person name="Hou S."/>
            <person name="Wollam A."/>
            <person name="Pepin K.H."/>
            <person name="Johnson M."/>
            <person name="Bhonagiri V."/>
            <person name="Zhang X."/>
            <person name="Suruliraj S."/>
            <person name="Warren W."/>
            <person name="Chinwalla A."/>
            <person name="Mardis E.R."/>
            <person name="Wilson R.K."/>
        </authorList>
    </citation>
    <scope>NUCLEOTIDE SEQUENCE [LARGE SCALE GENOMIC DNA]</scope>
    <source>
        <strain evidence="1 2">ATCC 29220</strain>
    </source>
</reference>
<evidence type="ECO:0000313" key="2">
    <source>
        <dbReference type="Proteomes" id="UP000003880"/>
    </source>
</evidence>
<evidence type="ECO:0000313" key="1">
    <source>
        <dbReference type="EMBL" id="EFE05966.1"/>
    </source>
</evidence>
<organism evidence="1 2">
    <name type="scientific">Citrobacter youngae ATCC 29220</name>
    <dbReference type="NCBI Taxonomy" id="500640"/>
    <lineage>
        <taxon>Bacteria</taxon>
        <taxon>Pseudomonadati</taxon>
        <taxon>Pseudomonadota</taxon>
        <taxon>Gammaproteobacteria</taxon>
        <taxon>Enterobacterales</taxon>
        <taxon>Enterobacteriaceae</taxon>
        <taxon>Citrobacter</taxon>
        <taxon>Citrobacter freundii complex</taxon>
    </lineage>
</organism>
<protein>
    <submittedName>
        <fullName evidence="1">Uncharacterized protein</fullName>
    </submittedName>
</protein>
<dbReference type="EMBL" id="ABWL02000026">
    <property type="protein sequence ID" value="EFE05966.1"/>
    <property type="molecule type" value="Genomic_DNA"/>
</dbReference>
<comment type="caution">
    <text evidence="1">The sequence shown here is derived from an EMBL/GenBank/DDBJ whole genome shotgun (WGS) entry which is preliminary data.</text>
</comment>
<proteinExistence type="predicted"/>
<dbReference type="Proteomes" id="UP000003880">
    <property type="component" value="Unassembled WGS sequence"/>
</dbReference>
<sequence>MGRFFLTQIRMALYLRYNNNDYTISHYIPVDNSNNYLAEFNTSLRKNISGIVYNAGCLAKPGEKND</sequence>